<proteinExistence type="predicted"/>
<dbReference type="Proteomes" id="UP000003671">
    <property type="component" value="Unassembled WGS sequence"/>
</dbReference>
<feature type="domain" description="Glycosyl transferase family 1" evidence="1">
    <location>
        <begin position="190"/>
        <end position="353"/>
    </location>
</feature>
<dbReference type="EMBL" id="ABWK02000020">
    <property type="protein sequence ID" value="EEX68124.1"/>
    <property type="molecule type" value="Genomic_DNA"/>
</dbReference>
<dbReference type="PANTHER" id="PTHR45947">
    <property type="entry name" value="SULFOQUINOVOSYL TRANSFERASE SQD2"/>
    <property type="match status" value="1"/>
</dbReference>
<gene>
    <name evidence="3" type="ORF">MITSMUL_05126</name>
</gene>
<dbReference type="GeneID" id="93482567"/>
<dbReference type="EC" id="2.4.-.-" evidence="3"/>
<dbReference type="GO" id="GO:0016757">
    <property type="term" value="F:glycosyltransferase activity"/>
    <property type="evidence" value="ECO:0007669"/>
    <property type="project" value="UniProtKB-KW"/>
</dbReference>
<dbReference type="eggNOG" id="COG0438">
    <property type="taxonomic scope" value="Bacteria"/>
</dbReference>
<dbReference type="AlphaFoldDB" id="C9KPG9"/>
<dbReference type="RefSeq" id="WP_005842206.1">
    <property type="nucleotide sequence ID" value="NZ_GG697142.2"/>
</dbReference>
<keyword evidence="3" id="KW-0808">Transferase</keyword>
<dbReference type="InterPro" id="IPR028098">
    <property type="entry name" value="Glyco_trans_4-like_N"/>
</dbReference>
<protein>
    <submittedName>
        <fullName evidence="3">Glycosyltransferase, group 1 family protein</fullName>
        <ecNumber evidence="3">2.4.-.-</ecNumber>
    </submittedName>
</protein>
<sequence>MVDIKKPIRILHVLPGLTYCGGIEAYLLNYYRHIDRSKIQFDFITHSRVEHEIKSEIESLGGRVFDWETFRISRFFAIKKQISTFFEEHKNEYSILHCHMANAAFLYFPLAKKAGIKHRILHSHNNRAAATFSHAIRNYPLLYIGNREATERIACTEDAGKFLFGRYPFTVIKNSIDVNKFIYSLSMRTSMREQLHLEKNFIIGHVGRLDPQKNQSFLIKIFNAFYQKHPEARLLMIGEGKDETALKQLVQDLQLQHVVKFLGAKKNIEDYYQAFDAFVFPSFYEGLGIVLVEAQCSGLPVFASADVIPSDARVSNLLTFIPLNNNEDCWEAAIEECVENRCVRKSPVEEIRKAGYDIRQEAKVLEHYYLSLR</sequence>
<feature type="domain" description="Glycosyltransferase subfamily 4-like N-terminal" evidence="2">
    <location>
        <begin position="21"/>
        <end position="179"/>
    </location>
</feature>
<dbReference type="HOGENOM" id="CLU_009583_33_1_9"/>
<dbReference type="PANTHER" id="PTHR45947:SF3">
    <property type="entry name" value="SULFOQUINOVOSYL TRANSFERASE SQD2"/>
    <property type="match status" value="1"/>
</dbReference>
<evidence type="ECO:0000259" key="2">
    <source>
        <dbReference type="Pfam" id="PF13439"/>
    </source>
</evidence>
<dbReference type="InterPro" id="IPR001296">
    <property type="entry name" value="Glyco_trans_1"/>
</dbReference>
<accession>C9KPG9</accession>
<comment type="caution">
    <text evidence="3">The sequence shown here is derived from an EMBL/GenBank/DDBJ whole genome shotgun (WGS) entry which is preliminary data.</text>
</comment>
<evidence type="ECO:0000313" key="4">
    <source>
        <dbReference type="Proteomes" id="UP000003671"/>
    </source>
</evidence>
<dbReference type="Pfam" id="PF00534">
    <property type="entry name" value="Glycos_transf_1"/>
    <property type="match status" value="1"/>
</dbReference>
<reference evidence="3" key="1">
    <citation type="submission" date="2009-09" db="EMBL/GenBank/DDBJ databases">
        <authorList>
            <person name="Weinstock G."/>
            <person name="Sodergren E."/>
            <person name="Clifton S."/>
            <person name="Fulton L."/>
            <person name="Fulton B."/>
            <person name="Courtney L."/>
            <person name="Fronick C."/>
            <person name="Harrison M."/>
            <person name="Strong C."/>
            <person name="Farmer C."/>
            <person name="Delahaunty K."/>
            <person name="Markovic C."/>
            <person name="Hall O."/>
            <person name="Minx P."/>
            <person name="Tomlinson C."/>
            <person name="Mitreva M."/>
            <person name="Nelson J."/>
            <person name="Hou S."/>
            <person name="Wollam A."/>
            <person name="Pepin K.H."/>
            <person name="Johnson M."/>
            <person name="Bhonagiri V."/>
            <person name="Nash W.E."/>
            <person name="Warren W."/>
            <person name="Chinwalla A."/>
            <person name="Mardis E.R."/>
            <person name="Wilson R.K."/>
        </authorList>
    </citation>
    <scope>NUCLEOTIDE SEQUENCE [LARGE SCALE GENOMIC DNA]</scope>
    <source>
        <strain evidence="3">DSM 20544</strain>
    </source>
</reference>
<dbReference type="Gene3D" id="3.40.50.2000">
    <property type="entry name" value="Glycogen Phosphorylase B"/>
    <property type="match status" value="2"/>
</dbReference>
<keyword evidence="4" id="KW-1185">Reference proteome</keyword>
<dbReference type="CAZy" id="GT4">
    <property type="family name" value="Glycosyltransferase Family 4"/>
</dbReference>
<dbReference type="Pfam" id="PF13439">
    <property type="entry name" value="Glyco_transf_4"/>
    <property type="match status" value="1"/>
</dbReference>
<dbReference type="SUPFAM" id="SSF53756">
    <property type="entry name" value="UDP-Glycosyltransferase/glycogen phosphorylase"/>
    <property type="match status" value="1"/>
</dbReference>
<dbReference type="InterPro" id="IPR050194">
    <property type="entry name" value="Glycosyltransferase_grp1"/>
</dbReference>
<name>C9KPG9_9FIRM</name>
<keyword evidence="3" id="KW-0328">Glycosyltransferase</keyword>
<evidence type="ECO:0000313" key="3">
    <source>
        <dbReference type="EMBL" id="EEX68124.1"/>
    </source>
</evidence>
<evidence type="ECO:0000259" key="1">
    <source>
        <dbReference type="Pfam" id="PF00534"/>
    </source>
</evidence>
<dbReference type="STRING" id="500635.MITSMUL_05126"/>
<dbReference type="PATRIC" id="fig|500635.8.peg.1787"/>
<organism evidence="3 4">
    <name type="scientific">Mitsuokella multacida DSM 20544</name>
    <dbReference type="NCBI Taxonomy" id="500635"/>
    <lineage>
        <taxon>Bacteria</taxon>
        <taxon>Bacillati</taxon>
        <taxon>Bacillota</taxon>
        <taxon>Negativicutes</taxon>
        <taxon>Selenomonadales</taxon>
        <taxon>Selenomonadaceae</taxon>
        <taxon>Mitsuokella</taxon>
    </lineage>
</organism>